<dbReference type="Gene3D" id="2.60.40.2020">
    <property type="match status" value="1"/>
</dbReference>
<keyword evidence="1" id="KW-0646">Protease inhibitor</keyword>
<dbReference type="InterPro" id="IPR018990">
    <property type="entry name" value="Prot_inh_I42_chagasin"/>
</dbReference>
<dbReference type="Proteomes" id="UP000583266">
    <property type="component" value="Unassembled WGS sequence"/>
</dbReference>
<dbReference type="Pfam" id="PF09394">
    <property type="entry name" value="Inhibitor_I42"/>
    <property type="match status" value="1"/>
</dbReference>
<evidence type="ECO:0000313" key="5">
    <source>
        <dbReference type="Proteomes" id="UP000583266"/>
    </source>
</evidence>
<comment type="caution">
    <text evidence="4">The sequence shown here is derived from an EMBL/GenBank/DDBJ whole genome shotgun (WGS) entry which is preliminary data.</text>
</comment>
<keyword evidence="2" id="KW-0789">Thiol protease inhibitor</keyword>
<organism evidence="4 5">
    <name type="scientific">Chitinophaga fulva</name>
    <dbReference type="NCBI Taxonomy" id="2728842"/>
    <lineage>
        <taxon>Bacteria</taxon>
        <taxon>Pseudomonadati</taxon>
        <taxon>Bacteroidota</taxon>
        <taxon>Chitinophagia</taxon>
        <taxon>Chitinophagales</taxon>
        <taxon>Chitinophagaceae</taxon>
        <taxon>Chitinophaga</taxon>
    </lineage>
</organism>
<evidence type="ECO:0000313" key="4">
    <source>
        <dbReference type="EMBL" id="NML37918.1"/>
    </source>
</evidence>
<dbReference type="AlphaFoldDB" id="A0A848GPT4"/>
<protein>
    <submittedName>
        <fullName evidence="4">Protease inhibitor I42 family protein</fullName>
    </submittedName>
</protein>
<dbReference type="InterPro" id="IPR036331">
    <property type="entry name" value="Chagasin-like_sf"/>
</dbReference>
<evidence type="ECO:0000256" key="1">
    <source>
        <dbReference type="ARBA" id="ARBA00022690"/>
    </source>
</evidence>
<reference evidence="4 5" key="1">
    <citation type="submission" date="2020-04" db="EMBL/GenBank/DDBJ databases">
        <title>Chitinophaga sp. G-6-1-13 sp. nov., isolated from soil.</title>
        <authorList>
            <person name="Dahal R.H."/>
            <person name="Chaudhary D.K."/>
        </authorList>
    </citation>
    <scope>NUCLEOTIDE SEQUENCE [LARGE SCALE GENOMIC DNA]</scope>
    <source>
        <strain evidence="4 5">G-6-1-13</strain>
    </source>
</reference>
<dbReference type="GO" id="GO:0004869">
    <property type="term" value="F:cysteine-type endopeptidase inhibitor activity"/>
    <property type="evidence" value="ECO:0007669"/>
    <property type="project" value="UniProtKB-KW"/>
</dbReference>
<name>A0A848GPT4_9BACT</name>
<dbReference type="RefSeq" id="WP_169224952.1">
    <property type="nucleotide sequence ID" value="NZ_JABBGC010000001.1"/>
</dbReference>
<dbReference type="EMBL" id="JABBGC010000001">
    <property type="protein sequence ID" value="NML37918.1"/>
    <property type="molecule type" value="Genomic_DNA"/>
</dbReference>
<feature type="domain" description="Proteinase inhibitor I42 chagasin" evidence="3">
    <location>
        <begin position="8"/>
        <end position="98"/>
    </location>
</feature>
<gene>
    <name evidence="4" type="ORF">HHL17_12000</name>
</gene>
<evidence type="ECO:0000259" key="3">
    <source>
        <dbReference type="Pfam" id="PF09394"/>
    </source>
</evidence>
<sequence length="100" mass="11176">MDTIVKTIKTGSSVPVILPGMGTAGFQWFHSTENGHCIEIKPYDYTQDSIVRDAGTSNDEVFMITGVLPGHARVTFEQRRVWEKDGQIINTQTFDITVTQ</sequence>
<keyword evidence="5" id="KW-1185">Reference proteome</keyword>
<dbReference type="SUPFAM" id="SSF141066">
    <property type="entry name" value="ICP-like"/>
    <property type="match status" value="1"/>
</dbReference>
<accession>A0A848GPT4</accession>
<proteinExistence type="predicted"/>
<evidence type="ECO:0000256" key="2">
    <source>
        <dbReference type="ARBA" id="ARBA00022704"/>
    </source>
</evidence>